<dbReference type="RefSeq" id="WP_249711310.1">
    <property type="nucleotide sequence ID" value="NZ_JAMFMB010000020.1"/>
</dbReference>
<dbReference type="EMBL" id="JAMFMB010000020">
    <property type="protein sequence ID" value="MCL6284964.1"/>
    <property type="molecule type" value="Genomic_DNA"/>
</dbReference>
<organism evidence="3 4">
    <name type="scientific">Ruegeria spongiae</name>
    <dbReference type="NCBI Taxonomy" id="2942209"/>
    <lineage>
        <taxon>Bacteria</taxon>
        <taxon>Pseudomonadati</taxon>
        <taxon>Pseudomonadota</taxon>
        <taxon>Alphaproteobacteria</taxon>
        <taxon>Rhodobacterales</taxon>
        <taxon>Roseobacteraceae</taxon>
        <taxon>Ruegeria</taxon>
    </lineage>
</organism>
<protein>
    <submittedName>
        <fullName evidence="3">DUF4384 domain-containing protein</fullName>
    </submittedName>
</protein>
<sequence length="470" mass="49273">MTRNPLIWLAGIAISLLAHLAAGFILLWSLDPDTMPDQPVPESRMQLSAYRVERSEARSATPESEAAAAEDASGARLGQGAIPRARAKPVIPTPEPTRITKANSLALSADATKGQTVQPAFAAPQALSATPVPAAQIAASRPADQTKAITAAAITALPLANRPADAQPLAQTTPPTTALPATEATPVALSQAEPTVTRAKAALAFSGSGEGPVDPVSLAAFQSFMAPEAAGDSAAELRDGIAGILAQIPCARMQVQFEPATNTLQLVGHVPEDGMRAPVLQALRAQMGADIAVADTLLILPRPQCGALTGIAGVGLPQSTDQITNPLLVGEDTHAREFRYMQGQQLILDLTAPDYDAYLYVDYFDAKGQVIHLSPNDSVPLTLATAKSALRVGAERPGDSGLYITIGPPYGQEIAVAFAASQPLYDDTRPLVEPAGPYLDWMKARVAEARAKNPEFKGEWVYFFVSTAAQ</sequence>
<evidence type="ECO:0000313" key="3">
    <source>
        <dbReference type="EMBL" id="MCL6284964.1"/>
    </source>
</evidence>
<dbReference type="InterPro" id="IPR025493">
    <property type="entry name" value="DUF4384"/>
</dbReference>
<dbReference type="Pfam" id="PF14326">
    <property type="entry name" value="DUF4384"/>
    <property type="match status" value="1"/>
</dbReference>
<name>A0ABT0Q529_9RHOB</name>
<evidence type="ECO:0000313" key="4">
    <source>
        <dbReference type="Proteomes" id="UP001203880"/>
    </source>
</evidence>
<evidence type="ECO:0000259" key="2">
    <source>
        <dbReference type="Pfam" id="PF14326"/>
    </source>
</evidence>
<dbReference type="Proteomes" id="UP001203880">
    <property type="component" value="Unassembled WGS sequence"/>
</dbReference>
<gene>
    <name evidence="3" type="ORF">M3P21_15640</name>
</gene>
<keyword evidence="4" id="KW-1185">Reference proteome</keyword>
<comment type="caution">
    <text evidence="3">The sequence shown here is derived from an EMBL/GenBank/DDBJ whole genome shotgun (WGS) entry which is preliminary data.</text>
</comment>
<accession>A0ABT0Q529</accession>
<feature type="compositionally biased region" description="Low complexity" evidence="1">
    <location>
        <begin position="58"/>
        <end position="76"/>
    </location>
</feature>
<evidence type="ECO:0000256" key="1">
    <source>
        <dbReference type="SAM" id="MobiDB-lite"/>
    </source>
</evidence>
<feature type="domain" description="DUF4384" evidence="2">
    <location>
        <begin position="340"/>
        <end position="423"/>
    </location>
</feature>
<reference evidence="3" key="1">
    <citation type="submission" date="2022-05" db="EMBL/GenBank/DDBJ databases">
        <authorList>
            <person name="Park J.-S."/>
        </authorList>
    </citation>
    <scope>NUCLEOTIDE SEQUENCE</scope>
    <source>
        <strain evidence="3">2012CJ41-6</strain>
    </source>
</reference>
<feature type="region of interest" description="Disordered" evidence="1">
    <location>
        <begin position="54"/>
        <end position="97"/>
    </location>
</feature>
<proteinExistence type="predicted"/>